<gene>
    <name evidence="2" type="ORF">RR42_m0012</name>
</gene>
<proteinExistence type="predicted"/>
<keyword evidence="1" id="KW-0472">Membrane</keyword>
<accession>A0A0C4XYD5</accession>
<reference evidence="2 3" key="1">
    <citation type="journal article" date="2015" name="Genome Announc.">
        <title>Complete Genome Sequence of Cupriavidus basilensis 4G11, Isolated from the Oak Ridge Field Research Center Site.</title>
        <authorList>
            <person name="Ray J."/>
            <person name="Waters R.J."/>
            <person name="Skerker J.M."/>
            <person name="Kuehl J.V."/>
            <person name="Price M.N."/>
            <person name="Huang J."/>
            <person name="Chakraborty R."/>
            <person name="Arkin A.P."/>
            <person name="Deutschbauer A."/>
        </authorList>
    </citation>
    <scope>NUCLEOTIDE SEQUENCE [LARGE SCALE GENOMIC DNA]</scope>
    <source>
        <strain evidence="2">4G11</strain>
    </source>
</reference>
<dbReference type="EMBL" id="CP010536">
    <property type="protein sequence ID" value="AJG17427.1"/>
    <property type="molecule type" value="Genomic_DNA"/>
</dbReference>
<dbReference type="AlphaFoldDB" id="A0A0C4XYD5"/>
<name>A0A0C4XYD5_9BURK</name>
<feature type="transmembrane region" description="Helical" evidence="1">
    <location>
        <begin position="1009"/>
        <end position="1033"/>
    </location>
</feature>
<protein>
    <submittedName>
        <fullName evidence="2">Membrane-associated oxidoreductase</fullName>
    </submittedName>
</protein>
<evidence type="ECO:0000313" key="3">
    <source>
        <dbReference type="Proteomes" id="UP000031843"/>
    </source>
</evidence>
<organism evidence="2 3">
    <name type="scientific">Cupriavidus basilensis</name>
    <dbReference type="NCBI Taxonomy" id="68895"/>
    <lineage>
        <taxon>Bacteria</taxon>
        <taxon>Pseudomonadati</taxon>
        <taxon>Pseudomonadota</taxon>
        <taxon>Betaproteobacteria</taxon>
        <taxon>Burkholderiales</taxon>
        <taxon>Burkholderiaceae</taxon>
        <taxon>Cupriavidus</taxon>
    </lineage>
</organism>
<dbReference type="KEGG" id="cbw:RR42_m0012"/>
<sequence>MAPERLRVIAVQPSSGKRRTFDRLTVWPQNPPQLSKTFRQIRGGEPMCGTHARRNRSSKARGSLATKLVPLAQSLWGPLSAAEVGLLQAIESKPGHEPDSEEGTAPAGTDLSPPVARVRAGLLRWLCTSSEAAAAIDTKGLRVQRVLIDGTLDLESINCSFPLRIQDCVIAGAVRLNHAKFPYVRICDTTVDELKANRIRLEGSLVLTGLRVRGELSLQGAAINGNLQLDKAHLSSPGGCALNLEGANIGGAVNMREGFRSDGHIRLFSTQIGKNLECAGAIVAARSMEALLIESAKIGGSILLRNGFRSLGQVRVFGTVLEGNLDVQGARLTARRNAALNVYGSRIKGSLVLRSGEAKYRSRCLGGVRITRSFIDGHLDLSNARIRARARPAGDMLDLKIEGRLIAQAARIDGELILARAIVGNDAIFFAARLTNPGGRALKARGFHCGGSLLLGEQFKASGSVELFGAYVGDEFNAIGSTFEREGGVALDLRESTIHRFASCANCKVVGTAKWSGASVGSTVNLSKSRFEGELDLTRTQIGGHLFLDGAKLSAGARLQADGLRCKGSLFLGDGFEAPGGGLFYGAVVEGDFYSSNSIYGNGTATSLNLSGARIGGHLLLTAATLMGTAWLELASVGGRLSFSRTTIAATRGAGRRRNAALYANGCSIGSEARFDGGFTARGALLLDRAHIAGSLSLASCLVLNRKDVAISLLGASIQGDVDAGRTFGDNARFQEARLLGEMNVSKASIEGSVDLSGMWILNRGGDALRAERMKVKGSLDLRQGFTTNGGIDLRDATVGSYFDAEASWSSAHTLRLEGLTYATIVPAVSAERLRWLEHGKCRSSDAARKPLMADPVSLQPHEQLIQALKKQGHERDARKIAIAKQAYMSKHSTEGRVGRWMHRLYGATIQFGYRPQRALRFAPAFLIALCMFFYTGADSLMVPVNPLAEAALKQGKALPSGYPSFNAVAYAVETFVPILNLQQKESWRPDDRARCDPGPERCGFWLRVYLWFHMAAGWIITTLAVAGFTGLVRKD</sequence>
<evidence type="ECO:0000256" key="1">
    <source>
        <dbReference type="SAM" id="Phobius"/>
    </source>
</evidence>
<keyword evidence="1" id="KW-0812">Transmembrane</keyword>
<keyword evidence="1" id="KW-1133">Transmembrane helix</keyword>
<dbReference type="STRING" id="68895.RR42_m0012"/>
<evidence type="ECO:0000313" key="2">
    <source>
        <dbReference type="EMBL" id="AJG17427.1"/>
    </source>
</evidence>
<dbReference type="Proteomes" id="UP000031843">
    <property type="component" value="Chromosome main"/>
</dbReference>
<keyword evidence="3" id="KW-1185">Reference proteome</keyword>